<evidence type="ECO:0008006" key="3">
    <source>
        <dbReference type="Google" id="ProtNLM"/>
    </source>
</evidence>
<dbReference type="RefSeq" id="WP_214508775.1">
    <property type="nucleotide sequence ID" value="NZ_JAHEPS010000015.1"/>
</dbReference>
<keyword evidence="2" id="KW-1185">Reference proteome</keyword>
<organism evidence="1 2">
    <name type="scientific">Shewanella jiangmenensis</name>
    <dbReference type="NCBI Taxonomy" id="2837387"/>
    <lineage>
        <taxon>Bacteria</taxon>
        <taxon>Pseudomonadati</taxon>
        <taxon>Pseudomonadota</taxon>
        <taxon>Gammaproteobacteria</taxon>
        <taxon>Alteromonadales</taxon>
        <taxon>Shewanellaceae</taxon>
        <taxon>Shewanella</taxon>
    </lineage>
</organism>
<evidence type="ECO:0000313" key="1">
    <source>
        <dbReference type="EMBL" id="MBT1446579.1"/>
    </source>
</evidence>
<gene>
    <name evidence="1" type="ORF">KJI95_18955</name>
</gene>
<proteinExistence type="predicted"/>
<reference evidence="1 2" key="1">
    <citation type="submission" date="2021-05" db="EMBL/GenBank/DDBJ databases">
        <title>Shewanella sp. JM162201.</title>
        <authorList>
            <person name="Xu S."/>
            <person name="Li A."/>
        </authorList>
    </citation>
    <scope>NUCLEOTIDE SEQUENCE [LARGE SCALE GENOMIC DNA]</scope>
    <source>
        <strain evidence="1 2">JM162201</strain>
    </source>
</reference>
<dbReference type="EMBL" id="JAHEPS010000015">
    <property type="protein sequence ID" value="MBT1446579.1"/>
    <property type="molecule type" value="Genomic_DNA"/>
</dbReference>
<dbReference type="Proteomes" id="UP001195903">
    <property type="component" value="Unassembled WGS sequence"/>
</dbReference>
<name>A0ABS5V804_9GAMM</name>
<protein>
    <recommendedName>
        <fullName evidence="3">Sel1 repeat family protein</fullName>
    </recommendedName>
</protein>
<comment type="caution">
    <text evidence="1">The sequence shown here is derived from an EMBL/GenBank/DDBJ whole genome shotgun (WGS) entry which is preliminary data.</text>
</comment>
<sequence>MSNISKLILATCAGVLLGAALMWVAASQIIGIRGGLGMAGFVSASENFAATSEPVRLISCVRLAKQLGYPVDHFAVNARLNSALKSYDNGSQRAFYLLLYLKGYGIGIADSMADKQAAYAELQCQHRLDNMLFKQE</sequence>
<accession>A0ABS5V804</accession>
<evidence type="ECO:0000313" key="2">
    <source>
        <dbReference type="Proteomes" id="UP001195903"/>
    </source>
</evidence>